<evidence type="ECO:0000313" key="3">
    <source>
        <dbReference type="Proteomes" id="UP000520011"/>
    </source>
</evidence>
<proteinExistence type="predicted"/>
<comment type="caution">
    <text evidence="2">The sequence shown here is derived from an EMBL/GenBank/DDBJ whole genome shotgun (WGS) entry which is preliminary data.</text>
</comment>
<organism evidence="2 3">
    <name type="scientific">Anoxybacteroides tepidamans</name>
    <dbReference type="NCBI Taxonomy" id="265948"/>
    <lineage>
        <taxon>Bacteria</taxon>
        <taxon>Bacillati</taxon>
        <taxon>Bacillota</taxon>
        <taxon>Bacilli</taxon>
        <taxon>Bacillales</taxon>
        <taxon>Anoxybacillaceae</taxon>
        <taxon>Anoxybacteroides</taxon>
    </lineage>
</organism>
<dbReference type="EMBL" id="JACHEP010000041">
    <property type="protein sequence ID" value="MBB5326376.1"/>
    <property type="molecule type" value="Genomic_DNA"/>
</dbReference>
<protein>
    <submittedName>
        <fullName evidence="2">Putative RNA-binding Zn ribbon-like protein</fullName>
    </submittedName>
</protein>
<reference evidence="2 3" key="1">
    <citation type="submission" date="2020-08" db="EMBL/GenBank/DDBJ databases">
        <title>Genomic Encyclopedia of Type Strains, Phase IV (KMG-IV): sequencing the most valuable type-strain genomes for metagenomic binning, comparative biology and taxonomic classification.</title>
        <authorList>
            <person name="Goeker M."/>
        </authorList>
    </citation>
    <scope>NUCLEOTIDE SEQUENCE [LARGE SCALE GENOMIC DNA]</scope>
    <source>
        <strain evidence="2 3">DSM 16325</strain>
    </source>
</reference>
<dbReference type="PANTHER" id="PTHR35525">
    <property type="entry name" value="BLL6575 PROTEIN"/>
    <property type="match status" value="1"/>
</dbReference>
<dbReference type="InterPro" id="IPR023286">
    <property type="entry name" value="ABATE_dom_sf"/>
</dbReference>
<dbReference type="SUPFAM" id="SSF160904">
    <property type="entry name" value="Jann2411-like"/>
    <property type="match status" value="1"/>
</dbReference>
<dbReference type="RefSeq" id="WP_183256516.1">
    <property type="nucleotide sequence ID" value="NZ_JACHEP010000041.1"/>
</dbReference>
<accession>A0A7W8ITH7</accession>
<sequence>MSNHNNFVFVGGNISIDFSNTIKMVNGVKTDLLTSPLALYKWTKHFEFNIPFTSIEENFQKLITLRDLIHNCYQDFAYKRKIATEHLRNFNEFIQISEIFPQLITGVSNFPKLFYESNQLNSPLLHQIIQSFFDVIGDEKTLSRLKPCENDECVLLFIDKSKNQSRRWCSMTICGNKIKASNFYYRHR</sequence>
<evidence type="ECO:0000259" key="1">
    <source>
        <dbReference type="Pfam" id="PF11706"/>
    </source>
</evidence>
<keyword evidence="3" id="KW-1185">Reference proteome</keyword>
<evidence type="ECO:0000313" key="2">
    <source>
        <dbReference type="EMBL" id="MBB5326376.1"/>
    </source>
</evidence>
<gene>
    <name evidence="2" type="ORF">HNQ34_003529</name>
</gene>
<dbReference type="InterPro" id="IPR010852">
    <property type="entry name" value="ABATE"/>
</dbReference>
<dbReference type="Pfam" id="PF11706">
    <property type="entry name" value="zf-CGNR"/>
    <property type="match status" value="1"/>
</dbReference>
<dbReference type="InterPro" id="IPR021005">
    <property type="entry name" value="Znf_CGNR"/>
</dbReference>
<name>A0A7W8ITH7_9BACL</name>
<feature type="domain" description="Zinc finger CGNR" evidence="1">
    <location>
        <begin position="144"/>
        <end position="187"/>
    </location>
</feature>
<dbReference type="PANTHER" id="PTHR35525:SF3">
    <property type="entry name" value="BLL6575 PROTEIN"/>
    <property type="match status" value="1"/>
</dbReference>
<dbReference type="AlphaFoldDB" id="A0A7W8ITH7"/>
<dbReference type="Gene3D" id="1.10.3300.10">
    <property type="entry name" value="Jann2411-like domain"/>
    <property type="match status" value="1"/>
</dbReference>
<dbReference type="Proteomes" id="UP000520011">
    <property type="component" value="Unassembled WGS sequence"/>
</dbReference>